<evidence type="ECO:0000313" key="4">
    <source>
        <dbReference type="Proteomes" id="UP000426328"/>
    </source>
</evidence>
<reference evidence="3 4" key="2">
    <citation type="submission" date="2019-10" db="EMBL/GenBank/DDBJ databases">
        <title>Genome Sequences from Six Type Strain Members of the Archaeal Family Sulfolobaceae: Acidianus ambivalens, Acidianus infernus, Metallosphaera prunae, Stygiolobus azoricus, Sulfolobus metallicus, and Sulfurisphaera ohwakuensis.</title>
        <authorList>
            <person name="Counts J.A."/>
            <person name="Kelly R.M."/>
        </authorList>
    </citation>
    <scope>NUCLEOTIDE SEQUENCE [LARGE SCALE GENOMIC DNA]</scope>
    <source>
        <strain evidence="3 4">LEI 10</strain>
    </source>
</reference>
<gene>
    <name evidence="3" type="ORF">D1866_02875</name>
    <name evidence="2" type="ORF">GFB69_12220</name>
</gene>
<evidence type="ECO:0000259" key="1">
    <source>
        <dbReference type="Pfam" id="PF01507"/>
    </source>
</evidence>
<dbReference type="Gene3D" id="3.40.50.620">
    <property type="entry name" value="HUPs"/>
    <property type="match status" value="1"/>
</dbReference>
<sequence>MQLQAAKEIKKILSGFKQIYVMFSGGRDSLVALHMTWSAFPEKTRALFINTGIATPGLVDYVKEIAKEMNIELIIVGPKYDYFELVQKKGFPTITHRWCKHYLKLQPLQEFLKDKNKQEIVLVTGVRKDESWMKSHAVKLYLHPMFGVYTYAPIYEFTSDDVEEYIKTHGLKKNPLYDIYGKAYDCWCSAYKSPADFAILALKNPEFFQKFVEAEAKLRKGGSGLFYNHERIYFKDIQKNPEYYLQKYSRTYKCPLCRTLI</sequence>
<organism evidence="3 4">
    <name type="scientific">Acidianus ambivalens</name>
    <name type="common">Desulfurolobus ambivalens</name>
    <dbReference type="NCBI Taxonomy" id="2283"/>
    <lineage>
        <taxon>Archaea</taxon>
        <taxon>Thermoproteota</taxon>
        <taxon>Thermoprotei</taxon>
        <taxon>Sulfolobales</taxon>
        <taxon>Sulfolobaceae</taxon>
        <taxon>Acidianus</taxon>
    </lineage>
</organism>
<evidence type="ECO:0000313" key="3">
    <source>
        <dbReference type="EMBL" id="QGR21081.1"/>
    </source>
</evidence>
<dbReference type="PANTHER" id="PTHR43196:SF2">
    <property type="entry name" value="PHOSPHOADENOSINE PHOSPHOSULFATE REDUCTASE"/>
    <property type="match status" value="1"/>
</dbReference>
<dbReference type="GO" id="GO:0003824">
    <property type="term" value="F:catalytic activity"/>
    <property type="evidence" value="ECO:0007669"/>
    <property type="project" value="InterPro"/>
</dbReference>
<dbReference type="InterPro" id="IPR002500">
    <property type="entry name" value="PAPS_reduct_dom"/>
</dbReference>
<dbReference type="InterPro" id="IPR050128">
    <property type="entry name" value="Sulfate_adenylyltrnsfr_sub2"/>
</dbReference>
<protein>
    <submittedName>
        <fullName evidence="3">Phosphoadenosine phosphosulfate reductase family protein</fullName>
    </submittedName>
</protein>
<dbReference type="GeneID" id="42778646"/>
<dbReference type="SUPFAM" id="SSF52402">
    <property type="entry name" value="Adenine nucleotide alpha hydrolases-like"/>
    <property type="match status" value="1"/>
</dbReference>
<evidence type="ECO:0000313" key="5">
    <source>
        <dbReference type="Proteomes" id="UP000474054"/>
    </source>
</evidence>
<feature type="domain" description="Phosphoadenosine phosphosulphate reductase" evidence="1">
    <location>
        <begin position="19"/>
        <end position="178"/>
    </location>
</feature>
<dbReference type="InterPro" id="IPR014729">
    <property type="entry name" value="Rossmann-like_a/b/a_fold"/>
</dbReference>
<dbReference type="PANTHER" id="PTHR43196">
    <property type="entry name" value="SULFATE ADENYLYLTRANSFERASE SUBUNIT 2"/>
    <property type="match status" value="1"/>
</dbReference>
<keyword evidence="4" id="KW-1185">Reference proteome</keyword>
<dbReference type="Proteomes" id="UP000426328">
    <property type="component" value="Chromosome"/>
</dbReference>
<dbReference type="RefSeq" id="WP_152943277.1">
    <property type="nucleotide sequence ID" value="NZ_CP045482.1"/>
</dbReference>
<dbReference type="Proteomes" id="UP000474054">
    <property type="component" value="Unassembled WGS sequence"/>
</dbReference>
<accession>A0A650CT88</accession>
<dbReference type="KEGG" id="aamb:D1866_02875"/>
<dbReference type="Pfam" id="PF01507">
    <property type="entry name" value="PAPS_reduct"/>
    <property type="match status" value="1"/>
</dbReference>
<name>A0A650CT88_ACIAM</name>
<dbReference type="EMBL" id="WHYS01000004">
    <property type="protein sequence ID" value="MQL56446.1"/>
    <property type="molecule type" value="Genomic_DNA"/>
</dbReference>
<reference evidence="2 5" key="1">
    <citation type="submission" date="2019-10" db="EMBL/GenBank/DDBJ databases">
        <title>Comparative genomics of sulfur disproportionating microorganisms.</title>
        <authorList>
            <person name="Ward L.M."/>
            <person name="Bertran E."/>
            <person name="Johnston D."/>
        </authorList>
    </citation>
    <scope>NUCLEOTIDE SEQUENCE [LARGE SCALE GENOMIC DNA]</scope>
    <source>
        <strain evidence="2 5">DSM 3772</strain>
    </source>
</reference>
<dbReference type="EMBL" id="CP045482">
    <property type="protein sequence ID" value="QGR21081.1"/>
    <property type="molecule type" value="Genomic_DNA"/>
</dbReference>
<dbReference type="AlphaFoldDB" id="A0A650CT88"/>
<evidence type="ECO:0000313" key="2">
    <source>
        <dbReference type="EMBL" id="MQL56446.1"/>
    </source>
</evidence>
<proteinExistence type="predicted"/>